<evidence type="ECO:0000256" key="3">
    <source>
        <dbReference type="ARBA" id="ARBA00024186"/>
    </source>
</evidence>
<evidence type="ECO:0000256" key="6">
    <source>
        <dbReference type="SAM" id="MobiDB-lite"/>
    </source>
</evidence>
<dbReference type="GO" id="GO:0005652">
    <property type="term" value="C:nuclear lamina"/>
    <property type="evidence" value="ECO:0007669"/>
    <property type="project" value="UniProtKB-SubCell"/>
</dbReference>
<evidence type="ECO:0000256" key="2">
    <source>
        <dbReference type="ARBA" id="ARBA00023242"/>
    </source>
</evidence>
<evidence type="ECO:0000313" key="8">
    <source>
        <dbReference type="Proteomes" id="UP000288805"/>
    </source>
</evidence>
<evidence type="ECO:0000256" key="5">
    <source>
        <dbReference type="SAM" id="Coils"/>
    </source>
</evidence>
<organism evidence="7 8">
    <name type="scientific">Vitis vinifera</name>
    <name type="common">Grape</name>
    <dbReference type="NCBI Taxonomy" id="29760"/>
    <lineage>
        <taxon>Eukaryota</taxon>
        <taxon>Viridiplantae</taxon>
        <taxon>Streptophyta</taxon>
        <taxon>Embryophyta</taxon>
        <taxon>Tracheophyta</taxon>
        <taxon>Spermatophyta</taxon>
        <taxon>Magnoliopsida</taxon>
        <taxon>eudicotyledons</taxon>
        <taxon>Gunneridae</taxon>
        <taxon>Pentapetalae</taxon>
        <taxon>rosids</taxon>
        <taxon>Vitales</taxon>
        <taxon>Vitaceae</taxon>
        <taxon>Viteae</taxon>
        <taxon>Vitis</taxon>
    </lineage>
</organism>
<evidence type="ECO:0000313" key="7">
    <source>
        <dbReference type="EMBL" id="RVW65110.1"/>
    </source>
</evidence>
<evidence type="ECO:0000256" key="1">
    <source>
        <dbReference type="ARBA" id="ARBA00023054"/>
    </source>
</evidence>
<dbReference type="Proteomes" id="UP000288805">
    <property type="component" value="Unassembled WGS sequence"/>
</dbReference>
<evidence type="ECO:0000256" key="4">
    <source>
        <dbReference type="ARBA" id="ARBA00024208"/>
    </source>
</evidence>
<comment type="similarity">
    <text evidence="4">Belongs to the CRWN family.</text>
</comment>
<feature type="region of interest" description="Disordered" evidence="6">
    <location>
        <begin position="1"/>
        <end position="39"/>
    </location>
</feature>
<keyword evidence="1 5" id="KW-0175">Coiled coil</keyword>
<dbReference type="EMBL" id="QGNW01000693">
    <property type="protein sequence ID" value="RVW65110.1"/>
    <property type="molecule type" value="Genomic_DNA"/>
</dbReference>
<protein>
    <submittedName>
        <fullName evidence="7">Protein crowded nuclei 2</fullName>
    </submittedName>
</protein>
<proteinExistence type="inferred from homology"/>
<comment type="caution">
    <text evidence="7">The sequence shown here is derived from an EMBL/GenBank/DDBJ whole genome shotgun (WGS) entry which is preliminary data.</text>
</comment>
<dbReference type="InterPro" id="IPR040418">
    <property type="entry name" value="CRWN"/>
</dbReference>
<sequence length="746" mass="86799">MFTPQRKAWTGLSLTPRSEVQKSGGGAVSNPVNGGKGKSVAFVDGPPPPLGSLSGKAMLTGIDGGDMEDWRRLREAGLLDEAAMERKDREALVEKVSKLQTRNECGEELRKLKSNIDRGKLFMLNFTTCLGTKKIKKTPFTESKEWILESLLFDYQYSMGLLLIEKKEWTSKYEELSQALAEAQEILKREKSAHFIAISEVEKREENLRKALGVERQCVAELEKALGEMHAEHSQIKLSSETKLSDANALVAKIEKRSLEVEEKLLAADAKLAEASRKSSELERKLQEVEARESVLRRERLSLNAEREAHEATFHKQKEDLREWERKLQEGEERLCEGRRIINQREEKANEIDRTIKLKERNLEEAQKKIDLDSLNVKVKEDDINNRLAELTVKEKQAESMRGILEVKEKELIVLQEKLSARERDKVLKDKWCGDEPLNVYFPSLFAISNSKDAWVAKLWQHSNEGGGWNLNFLRPLNDWEIGIVEHFWARLQDKVVEEDKVCWVDTKSGTFSIKSLYASLETGRVVQFPSSVVWNAWVPPKSCLVSLGWLEVKGHDPAYMSESVHQMYDIVHEMQRKGCSKKVEIQKLLDEHRAILDTKKQEFELEMEQKRNSVDEELRSKVHEVEQKEVEVLHREEKLGKREQALEKRLERVKEKEKELEAKLKTLKEKEKSLKAEEKRIHEETERLKVTEEERSEHHRLQLELKQEIDKCRHQEEMLQKEREDLKQERIILRKTGKPWMRKEL</sequence>
<dbReference type="PANTHER" id="PTHR31908:SF9">
    <property type="entry name" value="PROTEIN CROWDED NUCLEI 3"/>
    <property type="match status" value="1"/>
</dbReference>
<reference evidence="7 8" key="1">
    <citation type="journal article" date="2018" name="PLoS Genet.">
        <title>Population sequencing reveals clonal diversity and ancestral inbreeding in the grapevine cultivar Chardonnay.</title>
        <authorList>
            <person name="Roach M.J."/>
            <person name="Johnson D.L."/>
            <person name="Bohlmann J."/>
            <person name="van Vuuren H.J."/>
            <person name="Jones S.J."/>
            <person name="Pretorius I.S."/>
            <person name="Schmidt S.A."/>
            <person name="Borneman A.R."/>
        </authorList>
    </citation>
    <scope>NUCLEOTIDE SEQUENCE [LARGE SCALE GENOMIC DNA]</scope>
    <source>
        <strain evidence="8">cv. Chardonnay</strain>
        <tissue evidence="7">Leaf</tissue>
    </source>
</reference>
<dbReference type="AlphaFoldDB" id="A0A438FYR6"/>
<feature type="region of interest" description="Disordered" evidence="6">
    <location>
        <begin position="673"/>
        <end position="701"/>
    </location>
</feature>
<keyword evidence="2" id="KW-0539">Nucleus</keyword>
<name>A0A438FYR6_VITVI</name>
<dbReference type="GO" id="GO:0006997">
    <property type="term" value="P:nucleus organization"/>
    <property type="evidence" value="ECO:0007669"/>
    <property type="project" value="InterPro"/>
</dbReference>
<dbReference type="PANTHER" id="PTHR31908">
    <property type="entry name" value="PROTEIN CROWDED NUCLEI 4"/>
    <property type="match status" value="1"/>
</dbReference>
<comment type="subcellular location">
    <subcellularLocation>
        <location evidence="3">Nucleus lamina</location>
    </subcellularLocation>
</comment>
<feature type="coiled-coil region" evidence="5">
    <location>
        <begin position="166"/>
        <end position="193"/>
    </location>
</feature>
<feature type="coiled-coil region" evidence="5">
    <location>
        <begin position="244"/>
        <end position="376"/>
    </location>
</feature>
<accession>A0A438FYR6</accession>
<gene>
    <name evidence="7" type="primary">CRWN2_0</name>
    <name evidence="7" type="ORF">CK203_034890</name>
</gene>